<gene>
    <name evidence="4" type="primary">LOC110987167</name>
</gene>
<keyword evidence="3" id="KW-1185">Reference proteome</keyword>
<dbReference type="PANTHER" id="PTHR34094:SF1">
    <property type="entry name" value="PROTEIN FAM185A"/>
    <property type="match status" value="1"/>
</dbReference>
<dbReference type="RefSeq" id="XP_022105342.1">
    <property type="nucleotide sequence ID" value="XM_022249650.1"/>
</dbReference>
<name>A0A8B7ZJY5_ACAPL</name>
<dbReference type="OMA" id="HEYPAAD"/>
<dbReference type="OrthoDB" id="5984441at2759"/>
<evidence type="ECO:0000256" key="1">
    <source>
        <dbReference type="SAM" id="MobiDB-lite"/>
    </source>
</evidence>
<sequence>MLLFARSSFQSLIIRGIHNLTFQKRLLVPNKIMFSAVFEVRSCHFPSNTAALGLMQGGGYDGYTILRTKSIPCTGARLASTADTENPARSRVDDEQPTGETISDFHLVKLRSWAFTVEPFGCVSLDTSLSARVTPTNPHDYPAADRAFVHLLLHTRNPWKPGDELDRMLKEGDADSLLERYVQCSVQYQDGVIHVTGDAVEKVGDSGMTNEEADQNDYLWLVEIPMSYDVNAVTTNEASVTIEQLENQSCDVQTDKGDIVTKKLKSDAVSLRSTCGDVNCLKMLQGNISIATGDSGTVTSDRLQGQDISVSAGSGSVLVKDVYARKSSFRSLSGTVNLGNLHGDVTVACKEGNVKIGSIDGSLKADVDRGDVSVYLAQHKDVDIVCRQGDISIKTSSDVHSKFHLQASEKIELSKELTANFTPEVEDGHAKLDTRTKRGASNGGQDSSLTAVTQHGTITLSVQSWLDSLQLEK</sequence>
<dbReference type="CTD" id="222234"/>
<evidence type="ECO:0000259" key="2">
    <source>
        <dbReference type="Pfam" id="PF13349"/>
    </source>
</evidence>
<feature type="compositionally biased region" description="Basic and acidic residues" evidence="1">
    <location>
        <begin position="426"/>
        <end position="436"/>
    </location>
</feature>
<organism evidence="3 4">
    <name type="scientific">Acanthaster planci</name>
    <name type="common">Crown-of-thorns starfish</name>
    <dbReference type="NCBI Taxonomy" id="133434"/>
    <lineage>
        <taxon>Eukaryota</taxon>
        <taxon>Metazoa</taxon>
        <taxon>Echinodermata</taxon>
        <taxon>Eleutherozoa</taxon>
        <taxon>Asterozoa</taxon>
        <taxon>Asteroidea</taxon>
        <taxon>Valvatacea</taxon>
        <taxon>Valvatida</taxon>
        <taxon>Acanthasteridae</taxon>
        <taxon>Acanthaster</taxon>
    </lineage>
</organism>
<dbReference type="AlphaFoldDB" id="A0A8B7ZJY5"/>
<dbReference type="GeneID" id="110987167"/>
<proteinExistence type="predicted"/>
<evidence type="ECO:0000313" key="3">
    <source>
        <dbReference type="Proteomes" id="UP000694845"/>
    </source>
</evidence>
<feature type="domain" description="DUF4097" evidence="2">
    <location>
        <begin position="292"/>
        <end position="398"/>
    </location>
</feature>
<protein>
    <submittedName>
        <fullName evidence="4">Protein FAM185A-like</fullName>
    </submittedName>
</protein>
<reference evidence="4" key="1">
    <citation type="submission" date="2025-08" db="UniProtKB">
        <authorList>
            <consortium name="RefSeq"/>
        </authorList>
    </citation>
    <scope>IDENTIFICATION</scope>
</reference>
<dbReference type="InterPro" id="IPR025164">
    <property type="entry name" value="Toastrack_DUF4097"/>
</dbReference>
<dbReference type="KEGG" id="aplc:110987167"/>
<accession>A0A8B7ZJY5</accession>
<dbReference type="Proteomes" id="UP000694845">
    <property type="component" value="Unplaced"/>
</dbReference>
<feature type="region of interest" description="Disordered" evidence="1">
    <location>
        <begin position="425"/>
        <end position="450"/>
    </location>
</feature>
<dbReference type="Pfam" id="PF13349">
    <property type="entry name" value="DUF4097"/>
    <property type="match status" value="1"/>
</dbReference>
<evidence type="ECO:0000313" key="4">
    <source>
        <dbReference type="RefSeq" id="XP_022105342.1"/>
    </source>
</evidence>
<dbReference type="PANTHER" id="PTHR34094">
    <property type="match status" value="1"/>
</dbReference>